<sequence length="69" mass="8000">MPNEKPAKYEIHLRFVSNITWYEEMEITWCEVRNVRMGGPIPTTENALSSSHTSVLPLSNYVHQNHITT</sequence>
<dbReference type="EMBL" id="BMAU01021189">
    <property type="protein sequence ID" value="GFX95902.1"/>
    <property type="molecule type" value="Genomic_DNA"/>
</dbReference>
<reference evidence="1" key="1">
    <citation type="submission" date="2020-08" db="EMBL/GenBank/DDBJ databases">
        <title>Multicomponent nature underlies the extraordinary mechanical properties of spider dragline silk.</title>
        <authorList>
            <person name="Kono N."/>
            <person name="Nakamura H."/>
            <person name="Mori M."/>
            <person name="Yoshida Y."/>
            <person name="Ohtoshi R."/>
            <person name="Malay A.D."/>
            <person name="Moran D.A.P."/>
            <person name="Tomita M."/>
            <person name="Numata K."/>
            <person name="Arakawa K."/>
        </authorList>
    </citation>
    <scope>NUCLEOTIDE SEQUENCE</scope>
</reference>
<proteinExistence type="predicted"/>
<evidence type="ECO:0000313" key="1">
    <source>
        <dbReference type="EMBL" id="GFX95902.1"/>
    </source>
</evidence>
<organism evidence="1 2">
    <name type="scientific">Trichonephila clavipes</name>
    <name type="common">Golden silk orbweaver</name>
    <name type="synonym">Nephila clavipes</name>
    <dbReference type="NCBI Taxonomy" id="2585209"/>
    <lineage>
        <taxon>Eukaryota</taxon>
        <taxon>Metazoa</taxon>
        <taxon>Ecdysozoa</taxon>
        <taxon>Arthropoda</taxon>
        <taxon>Chelicerata</taxon>
        <taxon>Arachnida</taxon>
        <taxon>Araneae</taxon>
        <taxon>Araneomorphae</taxon>
        <taxon>Entelegynae</taxon>
        <taxon>Araneoidea</taxon>
        <taxon>Nephilidae</taxon>
        <taxon>Trichonephila</taxon>
    </lineage>
</organism>
<gene>
    <name evidence="1" type="ORF">TNCV_2084821</name>
</gene>
<protein>
    <submittedName>
        <fullName evidence="1">Uncharacterized protein</fullName>
    </submittedName>
</protein>
<accession>A0A8X6RNB7</accession>
<comment type="caution">
    <text evidence="1">The sequence shown here is derived from an EMBL/GenBank/DDBJ whole genome shotgun (WGS) entry which is preliminary data.</text>
</comment>
<name>A0A8X6RNB7_TRICX</name>
<dbReference type="Proteomes" id="UP000887159">
    <property type="component" value="Unassembled WGS sequence"/>
</dbReference>
<evidence type="ECO:0000313" key="2">
    <source>
        <dbReference type="Proteomes" id="UP000887159"/>
    </source>
</evidence>
<dbReference type="AlphaFoldDB" id="A0A8X6RNB7"/>
<keyword evidence="2" id="KW-1185">Reference proteome</keyword>